<name>A0ABW6CLZ3_9CAUL</name>
<proteinExistence type="predicted"/>
<evidence type="ECO:0008006" key="3">
    <source>
        <dbReference type="Google" id="ProtNLM"/>
    </source>
</evidence>
<dbReference type="InterPro" id="IPR027417">
    <property type="entry name" value="P-loop_NTPase"/>
</dbReference>
<dbReference type="Proteomes" id="UP001598130">
    <property type="component" value="Unassembled WGS sequence"/>
</dbReference>
<dbReference type="Gene3D" id="3.40.50.300">
    <property type="entry name" value="P-loop containing nucleotide triphosphate hydrolases"/>
    <property type="match status" value="1"/>
</dbReference>
<reference evidence="1 2" key="1">
    <citation type="submission" date="2022-09" db="EMBL/GenBank/DDBJ databases">
        <title>New species of Phenylobacterium.</title>
        <authorList>
            <person name="Mieszkin S."/>
        </authorList>
    </citation>
    <scope>NUCLEOTIDE SEQUENCE [LARGE SCALE GENOMIC DNA]</scope>
    <source>
        <strain evidence="1 2">HK31-G</strain>
    </source>
</reference>
<comment type="caution">
    <text evidence="1">The sequence shown here is derived from an EMBL/GenBank/DDBJ whole genome shotgun (WGS) entry which is preliminary data.</text>
</comment>
<organism evidence="1 2">
    <name type="scientific">Phenylobacterium ferrooxidans</name>
    <dbReference type="NCBI Taxonomy" id="2982689"/>
    <lineage>
        <taxon>Bacteria</taxon>
        <taxon>Pseudomonadati</taxon>
        <taxon>Pseudomonadota</taxon>
        <taxon>Alphaproteobacteria</taxon>
        <taxon>Caulobacterales</taxon>
        <taxon>Caulobacteraceae</taxon>
        <taxon>Phenylobacterium</taxon>
    </lineage>
</organism>
<dbReference type="RefSeq" id="WP_377367803.1">
    <property type="nucleotide sequence ID" value="NZ_JAOTJD010000005.1"/>
</dbReference>
<dbReference type="SUPFAM" id="SSF52540">
    <property type="entry name" value="P-loop containing nucleoside triphosphate hydrolases"/>
    <property type="match status" value="1"/>
</dbReference>
<dbReference type="EMBL" id="JAOTJD010000005">
    <property type="protein sequence ID" value="MFD3263126.1"/>
    <property type="molecule type" value="Genomic_DNA"/>
</dbReference>
<accession>A0ABW6CLZ3</accession>
<keyword evidence="2" id="KW-1185">Reference proteome</keyword>
<gene>
    <name evidence="1" type="ORF">OCL97_03990</name>
</gene>
<evidence type="ECO:0000313" key="2">
    <source>
        <dbReference type="Proteomes" id="UP001598130"/>
    </source>
</evidence>
<protein>
    <recommendedName>
        <fullName evidence="3">Rad50/SbcC-type AAA domain-containing protein</fullName>
    </recommendedName>
</protein>
<evidence type="ECO:0000313" key="1">
    <source>
        <dbReference type="EMBL" id="MFD3263126.1"/>
    </source>
</evidence>
<sequence>MKIAHLRIHDVLGIEHLEFEAGAFNTIAGRNGQGKTSVLEAIKALCNGGEDATLLRKGAEAGEIVLVMDDGTELKRRITPKGSYSTVKEADGSQAGKPGARIKSLVDRISINPVEFLGADPKRRVDVLLDSLPIKADPARLAEMIAPMKVKYPEDAPALTQIDTIYKVIFDERTGTNRAIKEKDATINQLAATMPPEDASAPEGGIGELETQLAQLDSVKDTELTRIAEKLEGLRLASQGRVDEIQGEIDGLLQQVELKRTIINSERNAFAEISGKAGIQRQATIDTNSAQRKPLVERIAVIRANAEAVARAAQTADTIKVMRAEAATLLEDQEQQTAALTKLQAYKLELLKSLPIDGLSVEDGQILRHGVVFDRLNTQQKVEIAVEIAKLRAGELGVICVDGIELLDSDNFGAFRDRALESDLQLFVTRVTDGDFAMSAQG</sequence>